<dbReference type="AlphaFoldDB" id="B3EA68"/>
<evidence type="ECO:0000256" key="2">
    <source>
        <dbReference type="ARBA" id="ARBA00007613"/>
    </source>
</evidence>
<dbReference type="GO" id="GO:0015288">
    <property type="term" value="F:porin activity"/>
    <property type="evidence" value="ECO:0007669"/>
    <property type="project" value="TreeGrafter"/>
</dbReference>
<dbReference type="PANTHER" id="PTHR30026:SF20">
    <property type="entry name" value="OUTER MEMBRANE PROTEIN TOLC"/>
    <property type="match status" value="1"/>
</dbReference>
<evidence type="ECO:0000256" key="7">
    <source>
        <dbReference type="ARBA" id="ARBA00023237"/>
    </source>
</evidence>
<comment type="subcellular location">
    <subcellularLocation>
        <location evidence="1">Cell outer membrane</location>
    </subcellularLocation>
</comment>
<feature type="signal peptide" evidence="8">
    <location>
        <begin position="1"/>
        <end position="19"/>
    </location>
</feature>
<dbReference type="RefSeq" id="WP_012468254.1">
    <property type="nucleotide sequence ID" value="NC_010814.1"/>
</dbReference>
<dbReference type="PANTHER" id="PTHR30026">
    <property type="entry name" value="OUTER MEMBRANE PROTEIN TOLC"/>
    <property type="match status" value="1"/>
</dbReference>
<dbReference type="GO" id="GO:0015562">
    <property type="term" value="F:efflux transmembrane transporter activity"/>
    <property type="evidence" value="ECO:0007669"/>
    <property type="project" value="InterPro"/>
</dbReference>
<dbReference type="InterPro" id="IPR003423">
    <property type="entry name" value="OMP_efflux"/>
</dbReference>
<dbReference type="Pfam" id="PF02321">
    <property type="entry name" value="OEP"/>
    <property type="match status" value="2"/>
</dbReference>
<keyword evidence="10" id="KW-1185">Reference proteome</keyword>
<keyword evidence="6" id="KW-0472">Membrane</keyword>
<keyword evidence="5" id="KW-0812">Transmembrane</keyword>
<dbReference type="EMBL" id="CP001089">
    <property type="protein sequence ID" value="ACD93896.1"/>
    <property type="molecule type" value="Genomic_DNA"/>
</dbReference>
<keyword evidence="3" id="KW-0813">Transport</keyword>
<name>B3EA68_TRIL1</name>
<evidence type="ECO:0000256" key="5">
    <source>
        <dbReference type="ARBA" id="ARBA00022692"/>
    </source>
</evidence>
<dbReference type="KEGG" id="glo:Glov_0162"/>
<dbReference type="GO" id="GO:1990281">
    <property type="term" value="C:efflux pump complex"/>
    <property type="evidence" value="ECO:0007669"/>
    <property type="project" value="TreeGrafter"/>
</dbReference>
<reference evidence="9 10" key="1">
    <citation type="submission" date="2008-05" db="EMBL/GenBank/DDBJ databases">
        <title>Complete sequence of chromosome of Geobacter lovleyi SZ.</title>
        <authorList>
            <consortium name="US DOE Joint Genome Institute"/>
            <person name="Lucas S."/>
            <person name="Copeland A."/>
            <person name="Lapidus A."/>
            <person name="Glavina del Rio T."/>
            <person name="Dalin E."/>
            <person name="Tice H."/>
            <person name="Bruce D."/>
            <person name="Goodwin L."/>
            <person name="Pitluck S."/>
            <person name="Chertkov O."/>
            <person name="Meincke L."/>
            <person name="Brettin T."/>
            <person name="Detter J.C."/>
            <person name="Han C."/>
            <person name="Tapia R."/>
            <person name="Kuske C.R."/>
            <person name="Schmutz J."/>
            <person name="Larimer F."/>
            <person name="Land M."/>
            <person name="Hauser L."/>
            <person name="Kyrpides N."/>
            <person name="Mikhailova N."/>
            <person name="Sung Y."/>
            <person name="Fletcher K.E."/>
            <person name="Ritalahti K.M."/>
            <person name="Loeffler F.E."/>
            <person name="Richardson P."/>
        </authorList>
    </citation>
    <scope>NUCLEOTIDE SEQUENCE [LARGE SCALE GENOMIC DNA]</scope>
    <source>
        <strain evidence="10">ATCC BAA-1151 / DSM 17278 / SZ</strain>
    </source>
</reference>
<dbReference type="HOGENOM" id="CLU_012817_10_6_7"/>
<evidence type="ECO:0000256" key="4">
    <source>
        <dbReference type="ARBA" id="ARBA00022452"/>
    </source>
</evidence>
<dbReference type="eggNOG" id="COG1538">
    <property type="taxonomic scope" value="Bacteria"/>
</dbReference>
<evidence type="ECO:0000256" key="6">
    <source>
        <dbReference type="ARBA" id="ARBA00023136"/>
    </source>
</evidence>
<evidence type="ECO:0000313" key="10">
    <source>
        <dbReference type="Proteomes" id="UP000002420"/>
    </source>
</evidence>
<gene>
    <name evidence="9" type="ordered locus">Glov_0162</name>
</gene>
<keyword evidence="4" id="KW-1134">Transmembrane beta strand</keyword>
<keyword evidence="8" id="KW-0732">Signal</keyword>
<keyword evidence="7" id="KW-0998">Cell outer membrane</keyword>
<accession>B3EA68</accession>
<protein>
    <submittedName>
        <fullName evidence="9">Outer membrane efflux protein</fullName>
    </submittedName>
</protein>
<dbReference type="STRING" id="398767.Glov_0162"/>
<evidence type="ECO:0000256" key="1">
    <source>
        <dbReference type="ARBA" id="ARBA00004442"/>
    </source>
</evidence>
<dbReference type="GO" id="GO:0009279">
    <property type="term" value="C:cell outer membrane"/>
    <property type="evidence" value="ECO:0007669"/>
    <property type="project" value="UniProtKB-SubCell"/>
</dbReference>
<dbReference type="OrthoDB" id="9769302at2"/>
<dbReference type="Proteomes" id="UP000002420">
    <property type="component" value="Chromosome"/>
</dbReference>
<evidence type="ECO:0000256" key="8">
    <source>
        <dbReference type="SAM" id="SignalP"/>
    </source>
</evidence>
<dbReference type="SUPFAM" id="SSF56954">
    <property type="entry name" value="Outer membrane efflux proteins (OEP)"/>
    <property type="match status" value="1"/>
</dbReference>
<feature type="chain" id="PRO_5002786189" evidence="8">
    <location>
        <begin position="20"/>
        <end position="433"/>
    </location>
</feature>
<dbReference type="InterPro" id="IPR051906">
    <property type="entry name" value="TolC-like"/>
</dbReference>
<comment type="similarity">
    <text evidence="2">Belongs to the outer membrane factor (OMF) (TC 1.B.17) family.</text>
</comment>
<evidence type="ECO:0000313" key="9">
    <source>
        <dbReference type="EMBL" id="ACD93896.1"/>
    </source>
</evidence>
<organism evidence="9 10">
    <name type="scientific">Trichlorobacter lovleyi (strain ATCC BAA-1151 / DSM 17278 / SZ)</name>
    <name type="common">Geobacter lovleyi</name>
    <dbReference type="NCBI Taxonomy" id="398767"/>
    <lineage>
        <taxon>Bacteria</taxon>
        <taxon>Pseudomonadati</taxon>
        <taxon>Thermodesulfobacteriota</taxon>
        <taxon>Desulfuromonadia</taxon>
        <taxon>Geobacterales</taxon>
        <taxon>Geobacteraceae</taxon>
        <taxon>Trichlorobacter</taxon>
    </lineage>
</organism>
<dbReference type="Gene3D" id="1.20.1600.10">
    <property type="entry name" value="Outer membrane efflux proteins (OEP)"/>
    <property type="match status" value="1"/>
</dbReference>
<evidence type="ECO:0000256" key="3">
    <source>
        <dbReference type="ARBA" id="ARBA00022448"/>
    </source>
</evidence>
<proteinExistence type="inferred from homology"/>
<sequence>MLRIAIVLITLLVAGQALAAPQLLTLEDCLKIAGDKNLDIQKAREYANYVQGRYVEERAAALPQLGLQAGFGYSKDDSTKALYGASQMQANRTVDLSLSQPLYTWGKIGAALRAAEVGLKTADQQLRLFRQAAFRDVSIAFYDVLLAKELHRLAQENLAQKERHHTEAKRKFEAGVATDYDLLAAEVELQNARPELIRTENSIRTSRERLRFLLGADQPELDVAGRIEAKPEQIPGFDESLKIALDKRPELADQKLRIGINQELVTIANADDKPRLDLKGTAGWHQLEVSDPGPRRQSDGPAWNAGIYLTFPFFDGLRSRGRTQQARSDLRTSQLQEQKLRDSIALELRTARYNLAESAETITALSGTVKQAERLLQMAEKGFEYGVKTRLEVDDAQTNLLRAQSNLARANRDYLAASVNLLWAMGMAGEQEL</sequence>